<dbReference type="SUPFAM" id="SSF54556">
    <property type="entry name" value="Chitinase insertion domain"/>
    <property type="match status" value="1"/>
</dbReference>
<dbReference type="InterPro" id="IPR001579">
    <property type="entry name" value="Glyco_hydro_18_chit_AS"/>
</dbReference>
<dbReference type="InterPro" id="IPR011583">
    <property type="entry name" value="Chitinase_II/V-like_cat"/>
</dbReference>
<dbReference type="SUPFAM" id="SSF51445">
    <property type="entry name" value="(Trans)glycosidases"/>
    <property type="match status" value="1"/>
</dbReference>
<evidence type="ECO:0000259" key="8">
    <source>
        <dbReference type="PROSITE" id="PS51910"/>
    </source>
</evidence>
<keyword evidence="5 6" id="KW-0326">Glycosidase</keyword>
<dbReference type="InterPro" id="IPR017853">
    <property type="entry name" value="GH"/>
</dbReference>
<feature type="domain" description="GH18" evidence="8">
    <location>
        <begin position="29"/>
        <end position="375"/>
    </location>
</feature>
<dbReference type="GO" id="GO:0004568">
    <property type="term" value="F:chitinase activity"/>
    <property type="evidence" value="ECO:0007669"/>
    <property type="project" value="TreeGrafter"/>
</dbReference>
<dbReference type="FunFam" id="3.10.50.10:FF:000003">
    <property type="entry name" value="Class V chitinase CHIT5b"/>
    <property type="match status" value="1"/>
</dbReference>
<protein>
    <recommendedName>
        <fullName evidence="8">GH18 domain-containing protein</fullName>
    </recommendedName>
</protein>
<dbReference type="CDD" id="cd02879">
    <property type="entry name" value="GH18_plant_chitinase_class_V"/>
    <property type="match status" value="1"/>
</dbReference>
<dbReference type="PANTHER" id="PTHR11177:SF396">
    <property type="entry name" value="NOD FACTOR HYDROLASE PROTEIN 1"/>
    <property type="match status" value="1"/>
</dbReference>
<dbReference type="Gene3D" id="3.20.20.80">
    <property type="entry name" value="Glycosidases"/>
    <property type="match status" value="1"/>
</dbReference>
<dbReference type="Proteomes" id="UP000594263">
    <property type="component" value="Unplaced"/>
</dbReference>
<keyword evidence="10" id="KW-1185">Reference proteome</keyword>
<dbReference type="EnsemblPlants" id="Kaladp0101s0147.1.v1.1">
    <property type="protein sequence ID" value="Kaladp0101s0147.1.v1.1"/>
    <property type="gene ID" value="Kaladp0101s0147.v1.1"/>
</dbReference>
<feature type="signal peptide" evidence="7">
    <location>
        <begin position="1"/>
        <end position="25"/>
    </location>
</feature>
<dbReference type="InterPro" id="IPR029070">
    <property type="entry name" value="Chitinase_insertion_sf"/>
</dbReference>
<dbReference type="AlphaFoldDB" id="A0A7N0V7D2"/>
<evidence type="ECO:0000256" key="6">
    <source>
        <dbReference type="RuleBase" id="RU000489"/>
    </source>
</evidence>
<organism evidence="9 10">
    <name type="scientific">Kalanchoe fedtschenkoi</name>
    <name type="common">Lavender scallops</name>
    <name type="synonym">South American air plant</name>
    <dbReference type="NCBI Taxonomy" id="63787"/>
    <lineage>
        <taxon>Eukaryota</taxon>
        <taxon>Viridiplantae</taxon>
        <taxon>Streptophyta</taxon>
        <taxon>Embryophyta</taxon>
        <taxon>Tracheophyta</taxon>
        <taxon>Spermatophyta</taxon>
        <taxon>Magnoliopsida</taxon>
        <taxon>eudicotyledons</taxon>
        <taxon>Gunneridae</taxon>
        <taxon>Pentapetalae</taxon>
        <taxon>Saxifragales</taxon>
        <taxon>Crassulaceae</taxon>
        <taxon>Kalanchoe</taxon>
    </lineage>
</organism>
<reference evidence="9" key="1">
    <citation type="submission" date="2021-01" db="UniProtKB">
        <authorList>
            <consortium name="EnsemblPlants"/>
        </authorList>
    </citation>
    <scope>IDENTIFICATION</scope>
</reference>
<dbReference type="PANTHER" id="PTHR11177">
    <property type="entry name" value="CHITINASE"/>
    <property type="match status" value="1"/>
</dbReference>
<evidence type="ECO:0000256" key="5">
    <source>
        <dbReference type="ARBA" id="ARBA00023295"/>
    </source>
</evidence>
<proteinExistence type="inferred from homology"/>
<keyword evidence="2 7" id="KW-0732">Signal</keyword>
<evidence type="ECO:0000313" key="10">
    <source>
        <dbReference type="Proteomes" id="UP000594263"/>
    </source>
</evidence>
<evidence type="ECO:0000256" key="3">
    <source>
        <dbReference type="ARBA" id="ARBA00022801"/>
    </source>
</evidence>
<sequence>MMIRLYSCFLLFLATLMAASASASASHPVIKSGYWASWLDTLPPSSIDTTLFTHIYYAFLVPSNITYKFEVTNSTALLMSNFTTTLRFNDPPVKTLVSIGGAELPDPLVFAKMASNSFSRSEFINSSIEVARKFGFDGMDLDWEFPANQDEMRDLGILLKEWRAAIEEEAATTGRPSLYLAAAVYYSVNVLRDNVYRKYPVESMVEHMDWINPMTYDYHGSWEPTRTGAHTALFDPKSNLSTNYGLMSWIEAGVPKQMLVMGLAMYGRVWDLEDPNANWVGAPSVAPGPNISTLTFSQIEEFNKANGSTVVHDIDTVSTYSFAGTKWVGYDDELAVMKKLWYAQVLGIRGYFFWNIDGDSDWKISKQASKAWVLK</sequence>
<dbReference type="InterPro" id="IPR050314">
    <property type="entry name" value="Glycosyl_Hydrlase_18"/>
</dbReference>
<comment type="similarity">
    <text evidence="1">Belongs to the glycosyl hydrolase 18 family. Chitinase class V subfamily.</text>
</comment>
<dbReference type="PROSITE" id="PS51910">
    <property type="entry name" value="GH18_2"/>
    <property type="match status" value="1"/>
</dbReference>
<evidence type="ECO:0000256" key="4">
    <source>
        <dbReference type="ARBA" id="ARBA00023180"/>
    </source>
</evidence>
<dbReference type="OMA" id="QRLVCYY"/>
<keyword evidence="3 6" id="KW-0378">Hydrolase</keyword>
<dbReference type="Gramene" id="Kaladp0101s0147.1.v1.1">
    <property type="protein sequence ID" value="Kaladp0101s0147.1.v1.1"/>
    <property type="gene ID" value="Kaladp0101s0147.v1.1"/>
</dbReference>
<dbReference type="SMART" id="SM00636">
    <property type="entry name" value="Glyco_18"/>
    <property type="match status" value="1"/>
</dbReference>
<evidence type="ECO:0000256" key="1">
    <source>
        <dbReference type="ARBA" id="ARBA00008682"/>
    </source>
</evidence>
<dbReference type="InterPro" id="IPR001223">
    <property type="entry name" value="Glyco_hydro18_cat"/>
</dbReference>
<dbReference type="Gene3D" id="3.10.50.10">
    <property type="match status" value="1"/>
</dbReference>
<dbReference type="Pfam" id="PF00704">
    <property type="entry name" value="Glyco_hydro_18"/>
    <property type="match status" value="1"/>
</dbReference>
<evidence type="ECO:0000256" key="2">
    <source>
        <dbReference type="ARBA" id="ARBA00022729"/>
    </source>
</evidence>
<dbReference type="GO" id="GO:0006032">
    <property type="term" value="P:chitin catabolic process"/>
    <property type="evidence" value="ECO:0007669"/>
    <property type="project" value="TreeGrafter"/>
</dbReference>
<feature type="chain" id="PRO_5029876479" description="GH18 domain-containing protein" evidence="7">
    <location>
        <begin position="26"/>
        <end position="375"/>
    </location>
</feature>
<dbReference type="GO" id="GO:0005975">
    <property type="term" value="P:carbohydrate metabolic process"/>
    <property type="evidence" value="ECO:0007669"/>
    <property type="project" value="InterPro"/>
</dbReference>
<dbReference type="GO" id="GO:0008061">
    <property type="term" value="F:chitin binding"/>
    <property type="evidence" value="ECO:0007669"/>
    <property type="project" value="InterPro"/>
</dbReference>
<accession>A0A7N0V7D2</accession>
<dbReference type="PROSITE" id="PS01095">
    <property type="entry name" value="GH18_1"/>
    <property type="match status" value="1"/>
</dbReference>
<name>A0A7N0V7D2_KALFE</name>
<keyword evidence="4" id="KW-0325">Glycoprotein</keyword>
<evidence type="ECO:0000313" key="9">
    <source>
        <dbReference type="EnsemblPlants" id="Kaladp0101s0147.1.v1.1"/>
    </source>
</evidence>
<dbReference type="GO" id="GO:0005576">
    <property type="term" value="C:extracellular region"/>
    <property type="evidence" value="ECO:0007669"/>
    <property type="project" value="TreeGrafter"/>
</dbReference>
<evidence type="ECO:0000256" key="7">
    <source>
        <dbReference type="SAM" id="SignalP"/>
    </source>
</evidence>